<keyword evidence="2" id="KW-0812">Transmembrane</keyword>
<feature type="region of interest" description="Disordered" evidence="1">
    <location>
        <begin position="237"/>
        <end position="288"/>
    </location>
</feature>
<evidence type="ECO:0000256" key="2">
    <source>
        <dbReference type="SAM" id="Phobius"/>
    </source>
</evidence>
<accession>A0AAE1TKN6</accession>
<dbReference type="Proteomes" id="UP001292094">
    <property type="component" value="Unassembled WGS sequence"/>
</dbReference>
<keyword evidence="2" id="KW-0472">Membrane</keyword>
<feature type="region of interest" description="Disordered" evidence="1">
    <location>
        <begin position="148"/>
        <end position="224"/>
    </location>
</feature>
<organism evidence="3 4">
    <name type="scientific">Petrolisthes manimaculis</name>
    <dbReference type="NCBI Taxonomy" id="1843537"/>
    <lineage>
        <taxon>Eukaryota</taxon>
        <taxon>Metazoa</taxon>
        <taxon>Ecdysozoa</taxon>
        <taxon>Arthropoda</taxon>
        <taxon>Crustacea</taxon>
        <taxon>Multicrustacea</taxon>
        <taxon>Malacostraca</taxon>
        <taxon>Eumalacostraca</taxon>
        <taxon>Eucarida</taxon>
        <taxon>Decapoda</taxon>
        <taxon>Pleocyemata</taxon>
        <taxon>Anomura</taxon>
        <taxon>Galatheoidea</taxon>
        <taxon>Porcellanidae</taxon>
        <taxon>Petrolisthes</taxon>
    </lineage>
</organism>
<evidence type="ECO:0000256" key="1">
    <source>
        <dbReference type="SAM" id="MobiDB-lite"/>
    </source>
</evidence>
<keyword evidence="2" id="KW-1133">Transmembrane helix</keyword>
<feature type="region of interest" description="Disordered" evidence="1">
    <location>
        <begin position="57"/>
        <end position="91"/>
    </location>
</feature>
<dbReference type="AlphaFoldDB" id="A0AAE1TKN6"/>
<evidence type="ECO:0000313" key="4">
    <source>
        <dbReference type="Proteomes" id="UP001292094"/>
    </source>
</evidence>
<dbReference type="EMBL" id="JAWZYT010006014">
    <property type="protein sequence ID" value="KAK4289038.1"/>
    <property type="molecule type" value="Genomic_DNA"/>
</dbReference>
<feature type="compositionally biased region" description="Low complexity" evidence="1">
    <location>
        <begin position="257"/>
        <end position="268"/>
    </location>
</feature>
<reference evidence="3" key="1">
    <citation type="submission" date="2023-11" db="EMBL/GenBank/DDBJ databases">
        <title>Genome assemblies of two species of porcelain crab, Petrolisthes cinctipes and Petrolisthes manimaculis (Anomura: Porcellanidae).</title>
        <authorList>
            <person name="Angst P."/>
        </authorList>
    </citation>
    <scope>NUCLEOTIDE SEQUENCE</scope>
    <source>
        <strain evidence="3">PB745_02</strain>
        <tissue evidence="3">Gill</tissue>
    </source>
</reference>
<protein>
    <submittedName>
        <fullName evidence="3">Uncharacterized protein</fullName>
    </submittedName>
</protein>
<sequence>MPIPEHHTDSNSCHHCHIHAPIPARDLKRTHPLRSHLTPLPRSVLAKNVSFLYRNGVPVDANGSPRENNGSPRGMDSQCPPHPHKYDNITSKTPHLLEPLTLREGRTRRKRKGLVGLQAVLLVGAYALLLVLAVVVGVVLSQEAIRRVRPRPSQAQGALPPRQLFNSASLSPGGGGRIRVIRPPTLLPNPLATPPTRQVLRPAPPPQAPPPPPPPAPTPLPIAPVSFRFLTPGQFNEANTASRSAPPSRAPTPRPSQPSSQARRPQPSLSNVDADFNLQATTPRGRKEPEVKILRSWSHHNADGTFSWGYINDDGSFKNETRGHDCVVRGVYGYVDVETGEQLSFPYETGIACDPDAPDYYYDYDSNVLVLDDAGEAVRSSPGGGGSGPFSRRG</sequence>
<keyword evidence="4" id="KW-1185">Reference proteome</keyword>
<proteinExistence type="predicted"/>
<gene>
    <name evidence="3" type="ORF">Pmani_037975</name>
</gene>
<evidence type="ECO:0000313" key="3">
    <source>
        <dbReference type="EMBL" id="KAK4289038.1"/>
    </source>
</evidence>
<comment type="caution">
    <text evidence="3">The sequence shown here is derived from an EMBL/GenBank/DDBJ whole genome shotgun (WGS) entry which is preliminary data.</text>
</comment>
<feature type="compositionally biased region" description="Pro residues" evidence="1">
    <location>
        <begin position="202"/>
        <end position="222"/>
    </location>
</feature>
<name>A0AAE1TKN6_9EUCA</name>
<feature type="transmembrane region" description="Helical" evidence="2">
    <location>
        <begin position="113"/>
        <end position="140"/>
    </location>
</feature>